<evidence type="ECO:0000313" key="2">
    <source>
        <dbReference type="EMBL" id="PRX19978.1"/>
    </source>
</evidence>
<dbReference type="PANTHER" id="PTHR43316">
    <property type="entry name" value="HYDROLASE, HALOACID DELAHOGENASE-RELATED"/>
    <property type="match status" value="1"/>
</dbReference>
<dbReference type="InterPro" id="IPR036412">
    <property type="entry name" value="HAD-like_sf"/>
</dbReference>
<dbReference type="Proteomes" id="UP000239415">
    <property type="component" value="Unassembled WGS sequence"/>
</dbReference>
<comment type="caution">
    <text evidence="2">The sequence shown here is derived from an EMBL/GenBank/DDBJ whole genome shotgun (WGS) entry which is preliminary data.</text>
</comment>
<gene>
    <name evidence="2" type="ORF">CLV67_109243</name>
</gene>
<proteinExistence type="predicted"/>
<accession>A0A2T0KA13</accession>
<dbReference type="NCBIfam" id="TIGR01549">
    <property type="entry name" value="HAD-SF-IA-v1"/>
    <property type="match status" value="1"/>
</dbReference>
<dbReference type="InterPro" id="IPR051540">
    <property type="entry name" value="S-2-haloacid_dehalogenase"/>
</dbReference>
<dbReference type="RefSeq" id="WP_106321815.1">
    <property type="nucleotide sequence ID" value="NZ_BOMO01000081.1"/>
</dbReference>
<dbReference type="SFLD" id="SFLDS00003">
    <property type="entry name" value="Haloacid_Dehalogenase"/>
    <property type="match status" value="1"/>
</dbReference>
<sequence length="217" mass="23769">MIRAVVFDVGECLVDESRIFGEWADWLGVPRHTFSAVFGAVIAAGQDHRRAFEILRPGLDLAVEREKRIAAEQPEGFGEEDLYPDVRPALTALRSAGLWVGIAGNQPTRAGFDLRALNLPTDMIGTSEDWGVSKPDIAFFHAVARVVPCAPDETLYVGDRLENDVLPAGAAGFLTALIRRGPWAFIHQGDPRVDLETTMRVDSLSELPSRIATFNNS</sequence>
<dbReference type="InterPro" id="IPR023214">
    <property type="entry name" value="HAD_sf"/>
</dbReference>
<dbReference type="OrthoDB" id="9810501at2"/>
<name>A0A2T0KA13_9ACTN</name>
<reference evidence="2 3" key="1">
    <citation type="submission" date="2018-03" db="EMBL/GenBank/DDBJ databases">
        <title>Genomic Encyclopedia of Archaeal and Bacterial Type Strains, Phase II (KMG-II): from individual species to whole genera.</title>
        <authorList>
            <person name="Goeker M."/>
        </authorList>
    </citation>
    <scope>NUCLEOTIDE SEQUENCE [LARGE SCALE GENOMIC DNA]</scope>
    <source>
        <strain evidence="2 3">DSM 43146</strain>
    </source>
</reference>
<keyword evidence="3" id="KW-1185">Reference proteome</keyword>
<dbReference type="EMBL" id="PVMZ01000009">
    <property type="protein sequence ID" value="PRX19978.1"/>
    <property type="molecule type" value="Genomic_DNA"/>
</dbReference>
<dbReference type="Pfam" id="PF00702">
    <property type="entry name" value="Hydrolase"/>
    <property type="match status" value="1"/>
</dbReference>
<dbReference type="GO" id="GO:0016787">
    <property type="term" value="F:hydrolase activity"/>
    <property type="evidence" value="ECO:0007669"/>
    <property type="project" value="UniProtKB-KW"/>
</dbReference>
<dbReference type="InterPro" id="IPR006439">
    <property type="entry name" value="HAD-SF_hydro_IA"/>
</dbReference>
<dbReference type="SFLD" id="SFLDG01129">
    <property type="entry name" value="C1.5:_HAD__Beta-PGM__Phosphata"/>
    <property type="match status" value="1"/>
</dbReference>
<organism evidence="2 3">
    <name type="scientific">Actinoplanes italicus</name>
    <dbReference type="NCBI Taxonomy" id="113567"/>
    <lineage>
        <taxon>Bacteria</taxon>
        <taxon>Bacillati</taxon>
        <taxon>Actinomycetota</taxon>
        <taxon>Actinomycetes</taxon>
        <taxon>Micromonosporales</taxon>
        <taxon>Micromonosporaceae</taxon>
        <taxon>Actinoplanes</taxon>
    </lineage>
</organism>
<protein>
    <submittedName>
        <fullName evidence="2">HAD superfamily hydrolase (TIGR01549 family)</fullName>
    </submittedName>
</protein>
<dbReference type="Gene3D" id="3.40.50.1000">
    <property type="entry name" value="HAD superfamily/HAD-like"/>
    <property type="match status" value="1"/>
</dbReference>
<keyword evidence="1 2" id="KW-0378">Hydrolase</keyword>
<evidence type="ECO:0000313" key="3">
    <source>
        <dbReference type="Proteomes" id="UP000239415"/>
    </source>
</evidence>
<dbReference type="AlphaFoldDB" id="A0A2T0KA13"/>
<dbReference type="SUPFAM" id="SSF56784">
    <property type="entry name" value="HAD-like"/>
    <property type="match status" value="1"/>
</dbReference>
<evidence type="ECO:0000256" key="1">
    <source>
        <dbReference type="ARBA" id="ARBA00022801"/>
    </source>
</evidence>